<dbReference type="GO" id="GO:0000922">
    <property type="term" value="C:spindle pole"/>
    <property type="evidence" value="ECO:0007669"/>
    <property type="project" value="TreeGrafter"/>
</dbReference>
<keyword evidence="4" id="KW-0112">Calmodulin-binding</keyword>
<dbReference type="CDD" id="cd21223">
    <property type="entry name" value="CH_ASPM_rpt1"/>
    <property type="match status" value="1"/>
</dbReference>
<dbReference type="PANTHER" id="PTHR22706:SF1">
    <property type="entry name" value="ASSEMBLY FACTOR FOR SPINDLE MICROTUBULES"/>
    <property type="match status" value="1"/>
</dbReference>
<proteinExistence type="predicted"/>
<dbReference type="InterPro" id="IPR000048">
    <property type="entry name" value="IQ_motif_EF-hand-BS"/>
</dbReference>
<dbReference type="InterPro" id="IPR051185">
    <property type="entry name" value="ASPM"/>
</dbReference>
<dbReference type="Proteomes" id="UP001460270">
    <property type="component" value="Unassembled WGS sequence"/>
</dbReference>
<protein>
    <recommendedName>
        <fullName evidence="5">Calponin-homology (CH) domain-containing protein</fullName>
    </recommendedName>
</protein>
<dbReference type="InterPro" id="IPR036872">
    <property type="entry name" value="CH_dom_sf"/>
</dbReference>
<organism evidence="6 7">
    <name type="scientific">Mugilogobius chulae</name>
    <name type="common">yellowstripe goby</name>
    <dbReference type="NCBI Taxonomy" id="88201"/>
    <lineage>
        <taxon>Eukaryota</taxon>
        <taxon>Metazoa</taxon>
        <taxon>Chordata</taxon>
        <taxon>Craniata</taxon>
        <taxon>Vertebrata</taxon>
        <taxon>Euteleostomi</taxon>
        <taxon>Actinopterygii</taxon>
        <taxon>Neopterygii</taxon>
        <taxon>Teleostei</taxon>
        <taxon>Neoteleostei</taxon>
        <taxon>Acanthomorphata</taxon>
        <taxon>Gobiaria</taxon>
        <taxon>Gobiiformes</taxon>
        <taxon>Gobioidei</taxon>
        <taxon>Gobiidae</taxon>
        <taxon>Gobionellinae</taxon>
        <taxon>Mugilogobius</taxon>
    </lineage>
</organism>
<dbReference type="SMART" id="SM00015">
    <property type="entry name" value="IQ"/>
    <property type="match status" value="3"/>
</dbReference>
<dbReference type="InterPro" id="IPR027417">
    <property type="entry name" value="P-loop_NTPase"/>
</dbReference>
<dbReference type="AlphaFoldDB" id="A0AAW0MET3"/>
<dbReference type="Gene3D" id="1.20.5.190">
    <property type="match status" value="1"/>
</dbReference>
<evidence type="ECO:0000256" key="2">
    <source>
        <dbReference type="ARBA" id="ARBA00022490"/>
    </source>
</evidence>
<dbReference type="Pfam" id="PF00612">
    <property type="entry name" value="IQ"/>
    <property type="match status" value="3"/>
</dbReference>
<keyword evidence="2" id="KW-0963">Cytoplasm</keyword>
<sequence length="373" mass="42908">MELLVQDWSLSLKLRLPAISRLQKVHNVDLALQVLKKKGVDLKDEHGSAIDSRDIVDGHREKTLALLWKIMFAFHVEVILNEEQLKEEICFLRKALKTKRRLAYLRTDRGLQPSPIKNLNQMEHCSDKIRLLMDWVRAVCDFYTVKVENFTVSFSDGRVLCFLIHHYHPSLVPEPSISQSTTQTVESSPRGRLQLDCSDADSDSSFESSPSIGSPFKELLENEKNNFRLVNSAVSFLGGVPAMINAADMSNTIPNEKVVMSYLSFLCTRLLDLRNETRAARVIQAAWRKYRLTKDLELYQERNAAALKIQSLVRKFLQRRRAVRQRQAAVVIQTVWRGFMARRELRPKNELGSCFCKQKQLLLFKLNGGCFMP</sequence>
<dbReference type="Pfam" id="PF00307">
    <property type="entry name" value="CH"/>
    <property type="match status" value="1"/>
</dbReference>
<dbReference type="Gene3D" id="1.10.418.10">
    <property type="entry name" value="Calponin-like domain"/>
    <property type="match status" value="2"/>
</dbReference>
<dbReference type="InterPro" id="IPR001715">
    <property type="entry name" value="CH_dom"/>
</dbReference>
<dbReference type="GO" id="GO:0005737">
    <property type="term" value="C:cytoplasm"/>
    <property type="evidence" value="ECO:0007669"/>
    <property type="project" value="UniProtKB-SubCell"/>
</dbReference>
<reference evidence="7" key="1">
    <citation type="submission" date="2024-04" db="EMBL/GenBank/DDBJ databases">
        <title>Salinicola lusitanus LLJ914,a marine bacterium isolated from the Okinawa Trough.</title>
        <authorList>
            <person name="Li J."/>
        </authorList>
    </citation>
    <scope>NUCLEOTIDE SEQUENCE [LARGE SCALE GENOMIC DNA]</scope>
</reference>
<keyword evidence="3" id="KW-0677">Repeat</keyword>
<evidence type="ECO:0000256" key="1">
    <source>
        <dbReference type="ARBA" id="ARBA00004496"/>
    </source>
</evidence>
<dbReference type="EMBL" id="JBBPFD010000480">
    <property type="protein sequence ID" value="KAK7878782.1"/>
    <property type="molecule type" value="Genomic_DNA"/>
</dbReference>
<feature type="domain" description="Calponin-homology (CH)" evidence="5">
    <location>
        <begin position="1"/>
        <end position="75"/>
    </location>
</feature>
<evidence type="ECO:0000313" key="7">
    <source>
        <dbReference type="Proteomes" id="UP001460270"/>
    </source>
</evidence>
<gene>
    <name evidence="6" type="ORF">WMY93_030892</name>
</gene>
<comment type="caution">
    <text evidence="6">The sequence shown here is derived from an EMBL/GenBank/DDBJ whole genome shotgun (WGS) entry which is preliminary data.</text>
</comment>
<dbReference type="GO" id="GO:0007051">
    <property type="term" value="P:spindle organization"/>
    <property type="evidence" value="ECO:0007669"/>
    <property type="project" value="TreeGrafter"/>
</dbReference>
<evidence type="ECO:0000256" key="3">
    <source>
        <dbReference type="ARBA" id="ARBA00022737"/>
    </source>
</evidence>
<dbReference type="SUPFAM" id="SSF47576">
    <property type="entry name" value="Calponin-homology domain, CH-domain"/>
    <property type="match status" value="1"/>
</dbReference>
<evidence type="ECO:0000259" key="5">
    <source>
        <dbReference type="PROSITE" id="PS50021"/>
    </source>
</evidence>
<comment type="subcellular location">
    <subcellularLocation>
        <location evidence="1">Cytoplasm</location>
    </subcellularLocation>
</comment>
<evidence type="ECO:0000256" key="4">
    <source>
        <dbReference type="ARBA" id="ARBA00022860"/>
    </source>
</evidence>
<dbReference type="GO" id="GO:0051295">
    <property type="term" value="P:establishment of meiotic spindle localization"/>
    <property type="evidence" value="ECO:0007669"/>
    <property type="project" value="TreeGrafter"/>
</dbReference>
<dbReference type="CDD" id="cd23767">
    <property type="entry name" value="IQCD"/>
    <property type="match status" value="2"/>
</dbReference>
<name>A0AAW0MET3_9GOBI</name>
<dbReference type="PANTHER" id="PTHR22706">
    <property type="entry name" value="ASSEMBLY FACTOR FOR SPINDLE MICROTUBULES"/>
    <property type="match status" value="1"/>
</dbReference>
<dbReference type="GO" id="GO:0000278">
    <property type="term" value="P:mitotic cell cycle"/>
    <property type="evidence" value="ECO:0007669"/>
    <property type="project" value="TreeGrafter"/>
</dbReference>
<dbReference type="GO" id="GO:0005516">
    <property type="term" value="F:calmodulin binding"/>
    <property type="evidence" value="ECO:0007669"/>
    <property type="project" value="UniProtKB-KW"/>
</dbReference>
<dbReference type="SUPFAM" id="SSF52540">
    <property type="entry name" value="P-loop containing nucleoside triphosphate hydrolases"/>
    <property type="match status" value="1"/>
</dbReference>
<evidence type="ECO:0000313" key="6">
    <source>
        <dbReference type="EMBL" id="KAK7878782.1"/>
    </source>
</evidence>
<dbReference type="CDD" id="cd21224">
    <property type="entry name" value="CH_ASPM_rpt2"/>
    <property type="match status" value="1"/>
</dbReference>
<dbReference type="PROSITE" id="PS50021">
    <property type="entry name" value="CH"/>
    <property type="match status" value="2"/>
</dbReference>
<dbReference type="PROSITE" id="PS50096">
    <property type="entry name" value="IQ"/>
    <property type="match status" value="2"/>
</dbReference>
<keyword evidence="7" id="KW-1185">Reference proteome</keyword>
<accession>A0AAW0MET3</accession>
<dbReference type="SMART" id="SM00033">
    <property type="entry name" value="CH"/>
    <property type="match status" value="1"/>
</dbReference>
<feature type="domain" description="Calponin-homology (CH)" evidence="5">
    <location>
        <begin position="126"/>
        <end position="271"/>
    </location>
</feature>